<dbReference type="FunFam" id="3.30.160.60:FF:001465">
    <property type="entry name" value="Zinc finger protein 560"/>
    <property type="match status" value="1"/>
</dbReference>
<evidence type="ECO:0000256" key="4">
    <source>
        <dbReference type="ARBA" id="ARBA00022771"/>
    </source>
</evidence>
<reference evidence="12" key="1">
    <citation type="submission" date="2022-01" db="EMBL/GenBank/DDBJ databases">
        <title>Genome Sequence Resource for Two Populations of Ditylenchus destructor, the Migratory Endoparasitic Phytonematode.</title>
        <authorList>
            <person name="Zhang H."/>
            <person name="Lin R."/>
            <person name="Xie B."/>
        </authorList>
    </citation>
    <scope>NUCLEOTIDE SEQUENCE</scope>
    <source>
        <strain evidence="12">BazhouSP</strain>
    </source>
</reference>
<dbReference type="PANTHER" id="PTHR24388:SF38">
    <property type="entry name" value="PROTEIN SNAIL"/>
    <property type="match status" value="1"/>
</dbReference>
<keyword evidence="7" id="KW-0539">Nucleus</keyword>
<dbReference type="PANTHER" id="PTHR24388">
    <property type="entry name" value="ZINC FINGER PROTEIN"/>
    <property type="match status" value="1"/>
</dbReference>
<evidence type="ECO:0000256" key="6">
    <source>
        <dbReference type="ARBA" id="ARBA00023125"/>
    </source>
</evidence>
<dbReference type="GO" id="GO:0005634">
    <property type="term" value="C:nucleus"/>
    <property type="evidence" value="ECO:0007669"/>
    <property type="project" value="UniProtKB-SubCell"/>
</dbReference>
<evidence type="ECO:0000256" key="5">
    <source>
        <dbReference type="ARBA" id="ARBA00022833"/>
    </source>
</evidence>
<keyword evidence="5" id="KW-0862">Zinc</keyword>
<accession>A0AAD4N1D6</accession>
<proteinExistence type="inferred from homology"/>
<comment type="similarity">
    <text evidence="8">Belongs to the snail C2H2-type zinc-finger protein family.</text>
</comment>
<feature type="domain" description="C2H2-type" evidence="11">
    <location>
        <begin position="464"/>
        <end position="491"/>
    </location>
</feature>
<evidence type="ECO:0000256" key="7">
    <source>
        <dbReference type="ARBA" id="ARBA00023242"/>
    </source>
</evidence>
<evidence type="ECO:0000256" key="1">
    <source>
        <dbReference type="ARBA" id="ARBA00004123"/>
    </source>
</evidence>
<dbReference type="AlphaFoldDB" id="A0AAD4N1D6"/>
<feature type="region of interest" description="Disordered" evidence="10">
    <location>
        <begin position="302"/>
        <end position="322"/>
    </location>
</feature>
<evidence type="ECO:0000259" key="11">
    <source>
        <dbReference type="PROSITE" id="PS50157"/>
    </source>
</evidence>
<dbReference type="Gene3D" id="3.30.160.60">
    <property type="entry name" value="Classic Zinc Finger"/>
    <property type="match status" value="4"/>
</dbReference>
<keyword evidence="13" id="KW-1185">Reference proteome</keyword>
<protein>
    <submittedName>
        <fullName evidence="12">Zinc finger, c2H2 type domain-containing protein</fullName>
    </submittedName>
</protein>
<dbReference type="InterPro" id="IPR050527">
    <property type="entry name" value="Snail/Krueppel_Znf"/>
</dbReference>
<dbReference type="SUPFAM" id="SSF57667">
    <property type="entry name" value="beta-beta-alpha zinc fingers"/>
    <property type="match status" value="4"/>
</dbReference>
<dbReference type="InterPro" id="IPR036236">
    <property type="entry name" value="Znf_C2H2_sf"/>
</dbReference>
<comment type="subcellular location">
    <subcellularLocation>
        <location evidence="1">Nucleus</location>
    </subcellularLocation>
</comment>
<dbReference type="FunFam" id="3.30.160.60:FF:000043">
    <property type="entry name" value="Scratch family zinc finger 2"/>
    <property type="match status" value="1"/>
</dbReference>
<dbReference type="GO" id="GO:0000122">
    <property type="term" value="P:negative regulation of transcription by RNA polymerase II"/>
    <property type="evidence" value="ECO:0007669"/>
    <property type="project" value="UniProtKB-ARBA"/>
</dbReference>
<dbReference type="Pfam" id="PF00096">
    <property type="entry name" value="zf-C2H2"/>
    <property type="match status" value="4"/>
</dbReference>
<evidence type="ECO:0000256" key="8">
    <source>
        <dbReference type="ARBA" id="ARBA00037948"/>
    </source>
</evidence>
<feature type="domain" description="C2H2-type" evidence="11">
    <location>
        <begin position="408"/>
        <end position="435"/>
    </location>
</feature>
<evidence type="ECO:0000313" key="13">
    <source>
        <dbReference type="Proteomes" id="UP001201812"/>
    </source>
</evidence>
<organism evidence="12 13">
    <name type="scientific">Ditylenchus destructor</name>
    <dbReference type="NCBI Taxonomy" id="166010"/>
    <lineage>
        <taxon>Eukaryota</taxon>
        <taxon>Metazoa</taxon>
        <taxon>Ecdysozoa</taxon>
        <taxon>Nematoda</taxon>
        <taxon>Chromadorea</taxon>
        <taxon>Rhabditida</taxon>
        <taxon>Tylenchina</taxon>
        <taxon>Tylenchomorpha</taxon>
        <taxon>Sphaerularioidea</taxon>
        <taxon>Anguinidae</taxon>
        <taxon>Anguininae</taxon>
        <taxon>Ditylenchus</taxon>
    </lineage>
</organism>
<dbReference type="FunFam" id="3.30.160.60:FF:000446">
    <property type="entry name" value="Zinc finger protein"/>
    <property type="match status" value="1"/>
</dbReference>
<feature type="compositionally biased region" description="Polar residues" evidence="10">
    <location>
        <begin position="310"/>
        <end position="321"/>
    </location>
</feature>
<feature type="domain" description="C2H2-type" evidence="11">
    <location>
        <begin position="351"/>
        <end position="378"/>
    </location>
</feature>
<evidence type="ECO:0000256" key="3">
    <source>
        <dbReference type="ARBA" id="ARBA00022737"/>
    </source>
</evidence>
<gene>
    <name evidence="12" type="ORF">DdX_11994</name>
</gene>
<keyword evidence="6" id="KW-0238">DNA-binding</keyword>
<name>A0AAD4N1D6_9BILA</name>
<evidence type="ECO:0000256" key="2">
    <source>
        <dbReference type="ARBA" id="ARBA00022723"/>
    </source>
</evidence>
<keyword evidence="4 9" id="KW-0863">Zinc-finger</keyword>
<keyword evidence="3" id="KW-0677">Repeat</keyword>
<dbReference type="PROSITE" id="PS50157">
    <property type="entry name" value="ZINC_FINGER_C2H2_2"/>
    <property type="match status" value="4"/>
</dbReference>
<keyword evidence="2" id="KW-0479">Metal-binding</keyword>
<dbReference type="InterPro" id="IPR013087">
    <property type="entry name" value="Znf_C2H2_type"/>
</dbReference>
<sequence length="525" mass="58043">MIRVGPINEEPIWLRKCTPSADFGDTVPYRQRLGRNELGKPMNPLIPTALPAGTPPFSRLLMPATDAPRSLLDALTIFGANMNSQIPLPPKPQTSLPSFDSSYLLALFKQAEPEKSFSTAPTFLPNFLNAQVTNQNQVLSVEWLRQLQALQSYLLLNSSAAKPTGCQSPPNRATLEWLAAIHPMALANQQDKTAQNNTQFPNYNVTHKSALDSKEKSSRTKFLVPSGAFKNEEHESMRNETSNFVLQKHSSPAGCFSIDELLCGSSPSSSSSGNFTDRNGKTTTSAEIVGYTVEDLQYWDGRSRRKQKSLSEPCSESSPDTKSADLFAKVTNGRRAILPTFDPSQSHHQRHVCAECGKSYATSSNLSRHKQTHRPLDSPHAKKCTFCDRVYVSMPALSMHLLTHQASHKCNICGKVFSRPWLLKGHMRAHTGQKPFGCAICGKAFSDRSNLRAHLNTHNSVKKHECRDCGRTFALRSYLNKHREQACAAQHLPDLNGLSSAAITPPLEAKIEFSSIDNSMEVVVD</sequence>
<evidence type="ECO:0000256" key="9">
    <source>
        <dbReference type="PROSITE-ProRule" id="PRU00042"/>
    </source>
</evidence>
<dbReference type="Proteomes" id="UP001201812">
    <property type="component" value="Unassembled WGS sequence"/>
</dbReference>
<evidence type="ECO:0000313" key="12">
    <source>
        <dbReference type="EMBL" id="KAI1708314.1"/>
    </source>
</evidence>
<dbReference type="GO" id="GO:0000981">
    <property type="term" value="F:DNA-binding transcription factor activity, RNA polymerase II-specific"/>
    <property type="evidence" value="ECO:0007669"/>
    <property type="project" value="TreeGrafter"/>
</dbReference>
<dbReference type="GO" id="GO:0000978">
    <property type="term" value="F:RNA polymerase II cis-regulatory region sequence-specific DNA binding"/>
    <property type="evidence" value="ECO:0007669"/>
    <property type="project" value="TreeGrafter"/>
</dbReference>
<dbReference type="GO" id="GO:0008270">
    <property type="term" value="F:zinc ion binding"/>
    <property type="evidence" value="ECO:0007669"/>
    <property type="project" value="UniProtKB-KW"/>
</dbReference>
<feature type="domain" description="C2H2-type" evidence="11">
    <location>
        <begin position="436"/>
        <end position="463"/>
    </location>
</feature>
<dbReference type="EMBL" id="JAKKPZ010000036">
    <property type="protein sequence ID" value="KAI1708314.1"/>
    <property type="molecule type" value="Genomic_DNA"/>
</dbReference>
<dbReference type="PROSITE" id="PS00028">
    <property type="entry name" value="ZINC_FINGER_C2H2_1"/>
    <property type="match status" value="3"/>
</dbReference>
<dbReference type="SMART" id="SM00355">
    <property type="entry name" value="ZnF_C2H2"/>
    <property type="match status" value="5"/>
</dbReference>
<comment type="caution">
    <text evidence="12">The sequence shown here is derived from an EMBL/GenBank/DDBJ whole genome shotgun (WGS) entry which is preliminary data.</text>
</comment>
<evidence type="ECO:0000256" key="10">
    <source>
        <dbReference type="SAM" id="MobiDB-lite"/>
    </source>
</evidence>